<feature type="chain" id="PRO_5032543612" evidence="2">
    <location>
        <begin position="20"/>
        <end position="278"/>
    </location>
</feature>
<feature type="transmembrane region" description="Helical" evidence="1">
    <location>
        <begin position="257"/>
        <end position="276"/>
    </location>
</feature>
<evidence type="ECO:0000313" key="4">
    <source>
        <dbReference type="Proteomes" id="UP000663870"/>
    </source>
</evidence>
<keyword evidence="1" id="KW-0812">Transmembrane</keyword>
<evidence type="ECO:0000256" key="1">
    <source>
        <dbReference type="SAM" id="Phobius"/>
    </source>
</evidence>
<evidence type="ECO:0000313" key="3">
    <source>
        <dbReference type="EMBL" id="CAF0929977.1"/>
    </source>
</evidence>
<protein>
    <submittedName>
        <fullName evidence="3">Uncharacterized protein</fullName>
    </submittedName>
</protein>
<reference evidence="3" key="1">
    <citation type="submission" date="2021-02" db="EMBL/GenBank/DDBJ databases">
        <authorList>
            <person name="Nowell W R."/>
        </authorList>
    </citation>
    <scope>NUCLEOTIDE SEQUENCE</scope>
</reference>
<comment type="caution">
    <text evidence="3">The sequence shown here is derived from an EMBL/GenBank/DDBJ whole genome shotgun (WGS) entry which is preliminary data.</text>
</comment>
<accession>A0A814BLM2</accession>
<name>A0A814BLM2_9BILA</name>
<proteinExistence type="predicted"/>
<dbReference type="AlphaFoldDB" id="A0A814BLM2"/>
<gene>
    <name evidence="3" type="ORF">JXQ802_LOCUS10587</name>
</gene>
<sequence>MVLISIFLIIIIYLHPISAVKCPSCIDICINTTSTSLSINESYCDLIIESAAVCKSELYVELIDTYPAVINYITAPSNALITGNADSVLVTTINIPLDIGNPYGSFIYDCYDEDLCNNKIVQKQYEELHVVNYTELTIKLTELLYNNQSISKRQPIECYNRNNQIEQCSINRNCQATLIIEQERSDLLITTSISDRRPGSLVGLRLRSKSVGNDYKKITISYTCNKNRCNDPVIVRQIRQIFFDIGFINSKANSLKFLSIILFITCLIINICTRFMSY</sequence>
<dbReference type="EMBL" id="CAJNOL010000203">
    <property type="protein sequence ID" value="CAF0929977.1"/>
    <property type="molecule type" value="Genomic_DNA"/>
</dbReference>
<keyword evidence="1" id="KW-0472">Membrane</keyword>
<dbReference type="Proteomes" id="UP000663870">
    <property type="component" value="Unassembled WGS sequence"/>
</dbReference>
<feature type="signal peptide" evidence="2">
    <location>
        <begin position="1"/>
        <end position="19"/>
    </location>
</feature>
<organism evidence="3 4">
    <name type="scientific">Rotaria sordida</name>
    <dbReference type="NCBI Taxonomy" id="392033"/>
    <lineage>
        <taxon>Eukaryota</taxon>
        <taxon>Metazoa</taxon>
        <taxon>Spiralia</taxon>
        <taxon>Gnathifera</taxon>
        <taxon>Rotifera</taxon>
        <taxon>Eurotatoria</taxon>
        <taxon>Bdelloidea</taxon>
        <taxon>Philodinida</taxon>
        <taxon>Philodinidae</taxon>
        <taxon>Rotaria</taxon>
    </lineage>
</organism>
<evidence type="ECO:0000256" key="2">
    <source>
        <dbReference type="SAM" id="SignalP"/>
    </source>
</evidence>
<keyword evidence="4" id="KW-1185">Reference proteome</keyword>
<keyword evidence="1" id="KW-1133">Transmembrane helix</keyword>
<keyword evidence="2" id="KW-0732">Signal</keyword>